<organism evidence="3 4">
    <name type="scientific">Methanosphaerula palustris (strain ATCC BAA-1556 / DSM 19958 / E1-9c)</name>
    <dbReference type="NCBI Taxonomy" id="521011"/>
    <lineage>
        <taxon>Archaea</taxon>
        <taxon>Methanobacteriati</taxon>
        <taxon>Methanobacteriota</taxon>
        <taxon>Stenosarchaea group</taxon>
        <taxon>Methanomicrobia</taxon>
        <taxon>Methanomicrobiales</taxon>
        <taxon>Methanoregulaceae</taxon>
        <taxon>Methanosphaerula</taxon>
    </lineage>
</organism>
<accession>B8GHL4</accession>
<feature type="region of interest" description="Disordered" evidence="1">
    <location>
        <begin position="42"/>
        <end position="62"/>
    </location>
</feature>
<dbReference type="EMBL" id="CP001338">
    <property type="protein sequence ID" value="ACL16619.1"/>
    <property type="molecule type" value="Genomic_DNA"/>
</dbReference>
<dbReference type="KEGG" id="mpl:Mpal_1285"/>
<dbReference type="HOGENOM" id="CLU_1648330_0_0_2"/>
<reference evidence="3 4" key="1">
    <citation type="journal article" date="2015" name="Genome Announc.">
        <title>Complete Genome Sequence of Methanosphaerula palustris E1-9CT, a Hydrogenotrophic Methanogen Isolated from a Minerotrophic Fen Peatland.</title>
        <authorList>
            <person name="Cadillo-Quiroz H."/>
            <person name="Browne P."/>
            <person name="Kyrpides N."/>
            <person name="Woyke T."/>
            <person name="Goodwin L."/>
            <person name="Detter C."/>
            <person name="Yavitt J.B."/>
            <person name="Zinder S.H."/>
        </authorList>
    </citation>
    <scope>NUCLEOTIDE SEQUENCE [LARGE SCALE GENOMIC DNA]</scope>
    <source>
        <strain evidence="4">ATCC BAA-1556 / DSM 19958 / E1-9c</strain>
    </source>
</reference>
<dbReference type="Gene3D" id="2.60.40.420">
    <property type="entry name" value="Cupredoxins - blue copper proteins"/>
    <property type="match status" value="1"/>
</dbReference>
<dbReference type="InterPro" id="IPR028096">
    <property type="entry name" value="EfeO_Cupredoxin"/>
</dbReference>
<dbReference type="PANTHER" id="PTHR36507">
    <property type="entry name" value="BLL1555 PROTEIN"/>
    <property type="match status" value="1"/>
</dbReference>
<name>B8GHL4_METPE</name>
<protein>
    <submittedName>
        <fullName evidence="3">Blue (Type 1) copper domain protein</fullName>
    </submittedName>
</protein>
<evidence type="ECO:0000313" key="4">
    <source>
        <dbReference type="Proteomes" id="UP000002457"/>
    </source>
</evidence>
<evidence type="ECO:0000313" key="3">
    <source>
        <dbReference type="EMBL" id="ACL16619.1"/>
    </source>
</evidence>
<evidence type="ECO:0000256" key="1">
    <source>
        <dbReference type="SAM" id="MobiDB-lite"/>
    </source>
</evidence>
<sequence precursor="true">MRPIFLISTLVILCIVLLMTAGCTSTTSSSLNMTTSAPVSGVPVSETTITGSTTGPTSQPSAVGQTTQVTLVSVNYAFDKTSITVPAGSHVQLTLDNQDTGIPHNVAVYTSAAASTVIFKGEVITGPKKITYTFDAPTTPGTYYFRCDIHPNMNGAFIVQ</sequence>
<dbReference type="RefSeq" id="WP_012617938.1">
    <property type="nucleotide sequence ID" value="NC_011832.1"/>
</dbReference>
<dbReference type="PROSITE" id="PS51257">
    <property type="entry name" value="PROKAR_LIPOPROTEIN"/>
    <property type="match status" value="1"/>
</dbReference>
<evidence type="ECO:0000259" key="2">
    <source>
        <dbReference type="Pfam" id="PF13473"/>
    </source>
</evidence>
<gene>
    <name evidence="3" type="ordered locus">Mpal_1285</name>
</gene>
<dbReference type="SUPFAM" id="SSF49503">
    <property type="entry name" value="Cupredoxins"/>
    <property type="match status" value="1"/>
</dbReference>
<dbReference type="Proteomes" id="UP000002457">
    <property type="component" value="Chromosome"/>
</dbReference>
<dbReference type="Pfam" id="PF13473">
    <property type="entry name" value="Cupredoxin_1"/>
    <property type="match status" value="1"/>
</dbReference>
<feature type="compositionally biased region" description="Low complexity" evidence="1">
    <location>
        <begin position="45"/>
        <end position="61"/>
    </location>
</feature>
<dbReference type="GeneID" id="7271145"/>
<feature type="domain" description="EfeO-type cupredoxin-like" evidence="2">
    <location>
        <begin position="58"/>
        <end position="159"/>
    </location>
</feature>
<dbReference type="eggNOG" id="arCOG02929">
    <property type="taxonomic scope" value="Archaea"/>
</dbReference>
<dbReference type="STRING" id="521011.Mpal_1285"/>
<proteinExistence type="predicted"/>
<dbReference type="InterPro" id="IPR008972">
    <property type="entry name" value="Cupredoxin"/>
</dbReference>
<keyword evidence="4" id="KW-1185">Reference proteome</keyword>
<dbReference type="InterPro" id="IPR052721">
    <property type="entry name" value="ET_Amicyanin"/>
</dbReference>
<dbReference type="AlphaFoldDB" id="B8GHL4"/>
<dbReference type="PANTHER" id="PTHR36507:SF1">
    <property type="entry name" value="BLL1555 PROTEIN"/>
    <property type="match status" value="1"/>
</dbReference>